<dbReference type="PANTHER" id="PTHR43806">
    <property type="entry name" value="PEPTIDASE S8"/>
    <property type="match status" value="1"/>
</dbReference>
<dbReference type="Pfam" id="PF00082">
    <property type="entry name" value="Peptidase_S8"/>
    <property type="match status" value="1"/>
</dbReference>
<dbReference type="EMBL" id="MIEK01000016">
    <property type="protein sequence ID" value="OEH82772.1"/>
    <property type="molecule type" value="Genomic_DNA"/>
</dbReference>
<gene>
    <name evidence="9" type="ORF">BCR26_12080</name>
</gene>
<keyword evidence="3 5" id="KW-0378">Hydrolase</keyword>
<evidence type="ECO:0000256" key="7">
    <source>
        <dbReference type="SAM" id="MobiDB-lite"/>
    </source>
</evidence>
<proteinExistence type="inferred from homology"/>
<dbReference type="InterPro" id="IPR050131">
    <property type="entry name" value="Peptidase_S8_subtilisin-like"/>
</dbReference>
<sequence>MNKVRFRKSKVILFAIFMGILILGFPSSVMSENTPEMQIDLLLKDCIEIDSVKQEILTIDYTAVFEEIPEIHLLRVKSNSEAVKQEIKKNENVELIGKLSDVFIEDNRLIKQKSLLKNMIIPETVTFESDEADELAILEELAWYKNTMLEDMQILEKSKGQGVQIGLIDSGIDILHPLLSPVVDIAKAKSFVDNDLSIKDSNGHGTMVAGIIAQIAPQTKITPYRVLSSNGGDSFWTLEAMIQAVNDDQDILNMSLGTYKYENIADEKITIESFERAVDYALKNDVVIVSSSGNKGLDLDLEFEDKELRHLPGSVPGVVSTSALTADNILASYSNIGSNIQQSAPGGDYVFVDGQLDANQLIYTSYPTTLDNTLGSIGIPQGYMFSAGTSLAAPCISGILADYISYYKKLTGSSPIVNQIKEDLAFSSIDLGINGKDKLYGYGLPRVKNMYTKVPDKISPTGKFKEQVIEVNEPRTEIDFVTEIQDNSDSEVIVSYLERPKFSELGKQEVKIQLKDNSGNQTILVGTIVIEDTKAPTGIYKNIKVIKGEDIKPEMFVDQVTDNHDSKKVKITFENSVDTNQVGEKEIEIRLSDFSGNFIILKGKLEVLELIETKPNINLAKRESIASSKKISDEKASNNDGDSDKDKNLNSRKSFPNTSEKKVRFSIIGYLLLGVSLCIVSSRYGSEQ</sequence>
<dbReference type="PROSITE" id="PS51892">
    <property type="entry name" value="SUBTILASE"/>
    <property type="match status" value="1"/>
</dbReference>
<dbReference type="InterPro" id="IPR000209">
    <property type="entry name" value="Peptidase_S8/S53_dom"/>
</dbReference>
<dbReference type="InterPro" id="IPR015500">
    <property type="entry name" value="Peptidase_S8_subtilisin-rel"/>
</dbReference>
<dbReference type="InterPro" id="IPR036852">
    <property type="entry name" value="Peptidase_S8/S53_dom_sf"/>
</dbReference>
<keyword evidence="2 5" id="KW-0645">Protease</keyword>
<dbReference type="STRING" id="762845.BCR26_12080"/>
<dbReference type="InterPro" id="IPR023827">
    <property type="entry name" value="Peptidase_S8_Asp-AS"/>
</dbReference>
<evidence type="ECO:0000313" key="10">
    <source>
        <dbReference type="Proteomes" id="UP000095256"/>
    </source>
</evidence>
<feature type="domain" description="Peptidase S8/S53" evidence="8">
    <location>
        <begin position="160"/>
        <end position="443"/>
    </location>
</feature>
<keyword evidence="4 5" id="KW-0720">Serine protease</keyword>
<dbReference type="PANTHER" id="PTHR43806:SF11">
    <property type="entry name" value="CEREVISIN-RELATED"/>
    <property type="match status" value="1"/>
</dbReference>
<dbReference type="SUPFAM" id="SSF52743">
    <property type="entry name" value="Subtilisin-like"/>
    <property type="match status" value="1"/>
</dbReference>
<evidence type="ECO:0000256" key="6">
    <source>
        <dbReference type="RuleBase" id="RU003355"/>
    </source>
</evidence>
<dbReference type="PROSITE" id="PS00136">
    <property type="entry name" value="SUBTILASE_ASP"/>
    <property type="match status" value="1"/>
</dbReference>
<name>A0A1E5KY14_9ENTE</name>
<feature type="region of interest" description="Disordered" evidence="7">
    <location>
        <begin position="630"/>
        <end position="656"/>
    </location>
</feature>
<dbReference type="InterPro" id="IPR023828">
    <property type="entry name" value="Peptidase_S8_Ser-AS"/>
</dbReference>
<evidence type="ECO:0000256" key="3">
    <source>
        <dbReference type="ARBA" id="ARBA00022801"/>
    </source>
</evidence>
<evidence type="ECO:0000256" key="5">
    <source>
        <dbReference type="PROSITE-ProRule" id="PRU01240"/>
    </source>
</evidence>
<dbReference type="PRINTS" id="PR00723">
    <property type="entry name" value="SUBTILISIN"/>
</dbReference>
<reference evidence="9 10" key="1">
    <citation type="submission" date="2016-09" db="EMBL/GenBank/DDBJ databases">
        <authorList>
            <person name="Capua I."/>
            <person name="De Benedictis P."/>
            <person name="Joannis T."/>
            <person name="Lombin L.H."/>
            <person name="Cattoli G."/>
        </authorList>
    </citation>
    <scope>NUCLEOTIDE SEQUENCE [LARGE SCALE GENOMIC DNA]</scope>
    <source>
        <strain evidence="9 10">LMG 25899</strain>
    </source>
</reference>
<evidence type="ECO:0000256" key="2">
    <source>
        <dbReference type="ARBA" id="ARBA00022670"/>
    </source>
</evidence>
<evidence type="ECO:0000259" key="8">
    <source>
        <dbReference type="Pfam" id="PF00082"/>
    </source>
</evidence>
<feature type="compositionally biased region" description="Basic and acidic residues" evidence="7">
    <location>
        <begin position="630"/>
        <end position="649"/>
    </location>
</feature>
<dbReference type="Gene3D" id="3.40.50.200">
    <property type="entry name" value="Peptidase S8/S53 domain"/>
    <property type="match status" value="1"/>
</dbReference>
<keyword evidence="10" id="KW-1185">Reference proteome</keyword>
<dbReference type="Proteomes" id="UP000095256">
    <property type="component" value="Unassembled WGS sequence"/>
</dbReference>
<evidence type="ECO:0000313" key="9">
    <source>
        <dbReference type="EMBL" id="OEH82772.1"/>
    </source>
</evidence>
<accession>A0A1E5KY14</accession>
<comment type="caution">
    <text evidence="9">The sequence shown here is derived from an EMBL/GenBank/DDBJ whole genome shotgun (WGS) entry which is preliminary data.</text>
</comment>
<dbReference type="RefSeq" id="WP_069698303.1">
    <property type="nucleotide sequence ID" value="NZ_JAGGMA010000023.1"/>
</dbReference>
<dbReference type="GO" id="GO:0004252">
    <property type="term" value="F:serine-type endopeptidase activity"/>
    <property type="evidence" value="ECO:0007669"/>
    <property type="project" value="UniProtKB-UniRule"/>
</dbReference>
<feature type="active site" description="Charge relay system" evidence="5">
    <location>
        <position position="169"/>
    </location>
</feature>
<organism evidence="9 10">
    <name type="scientific">Enterococcus rivorum</name>
    <dbReference type="NCBI Taxonomy" id="762845"/>
    <lineage>
        <taxon>Bacteria</taxon>
        <taxon>Bacillati</taxon>
        <taxon>Bacillota</taxon>
        <taxon>Bacilli</taxon>
        <taxon>Lactobacillales</taxon>
        <taxon>Enterococcaceae</taxon>
        <taxon>Enterococcus</taxon>
    </lineage>
</organism>
<dbReference type="PROSITE" id="PS00138">
    <property type="entry name" value="SUBTILASE_SER"/>
    <property type="match status" value="1"/>
</dbReference>
<feature type="active site" description="Charge relay system" evidence="5">
    <location>
        <position position="204"/>
    </location>
</feature>
<feature type="active site" description="Charge relay system" evidence="5">
    <location>
        <position position="390"/>
    </location>
</feature>
<protein>
    <recommendedName>
        <fullName evidence="8">Peptidase S8/S53 domain-containing protein</fullName>
    </recommendedName>
</protein>
<dbReference type="AlphaFoldDB" id="A0A1E5KY14"/>
<evidence type="ECO:0000256" key="4">
    <source>
        <dbReference type="ARBA" id="ARBA00022825"/>
    </source>
</evidence>
<dbReference type="GO" id="GO:0006508">
    <property type="term" value="P:proteolysis"/>
    <property type="evidence" value="ECO:0007669"/>
    <property type="project" value="UniProtKB-KW"/>
</dbReference>
<comment type="similarity">
    <text evidence="1 5 6">Belongs to the peptidase S8 family.</text>
</comment>
<evidence type="ECO:0000256" key="1">
    <source>
        <dbReference type="ARBA" id="ARBA00011073"/>
    </source>
</evidence>